<keyword evidence="1" id="KW-0472">Membrane</keyword>
<keyword evidence="3" id="KW-1185">Reference proteome</keyword>
<dbReference type="AlphaFoldDB" id="A0A449A5S7"/>
<feature type="transmembrane region" description="Helical" evidence="1">
    <location>
        <begin position="105"/>
        <end position="123"/>
    </location>
</feature>
<keyword evidence="1" id="KW-0812">Transmembrane</keyword>
<feature type="transmembrane region" description="Helical" evidence="1">
    <location>
        <begin position="12"/>
        <end position="37"/>
    </location>
</feature>
<name>A0A449A5S7_9BACT</name>
<feature type="transmembrane region" description="Helical" evidence="1">
    <location>
        <begin position="49"/>
        <end position="71"/>
    </location>
</feature>
<reference evidence="2 3" key="1">
    <citation type="submission" date="2019-01" db="EMBL/GenBank/DDBJ databases">
        <authorList>
            <consortium name="Pathogen Informatics"/>
        </authorList>
    </citation>
    <scope>NUCLEOTIDE SEQUENCE [LARGE SCALE GENOMIC DNA]</scope>
    <source>
        <strain evidence="2 3">NCTC10166</strain>
    </source>
</reference>
<dbReference type="EMBL" id="LR214951">
    <property type="protein sequence ID" value="VEU59611.1"/>
    <property type="molecule type" value="Genomic_DNA"/>
</dbReference>
<keyword evidence="1" id="KW-1133">Transmembrane helix</keyword>
<proteinExistence type="predicted"/>
<evidence type="ECO:0000313" key="2">
    <source>
        <dbReference type="EMBL" id="VEU59611.1"/>
    </source>
</evidence>
<organism evidence="2 3">
    <name type="scientific">Mesomycoplasma neurolyticum</name>
    <dbReference type="NCBI Taxonomy" id="2120"/>
    <lineage>
        <taxon>Bacteria</taxon>
        <taxon>Bacillati</taxon>
        <taxon>Mycoplasmatota</taxon>
        <taxon>Mycoplasmoidales</taxon>
        <taxon>Metamycoplasmataceae</taxon>
        <taxon>Mesomycoplasma</taxon>
    </lineage>
</organism>
<dbReference type="RefSeq" id="WP_129719988.1">
    <property type="nucleotide sequence ID" value="NZ_LR214951.1"/>
</dbReference>
<protein>
    <submittedName>
        <fullName evidence="2">Uncharacterized protein</fullName>
    </submittedName>
</protein>
<sequence>MRNQIKNINIAFFVLIIISIVLIVISNILIANIATTIYDYNVKSITSTFIITILIFMIFIAMLVLAIILAVKSQKFDITIFILWIISSIFLGINLFFLWIPIFNIIGAVFLILPLVTTSITLYKTNKEKLK</sequence>
<dbReference type="Proteomes" id="UP000289440">
    <property type="component" value="Chromosome"/>
</dbReference>
<dbReference type="KEGG" id="mnu:NCTC10166_00590"/>
<evidence type="ECO:0000313" key="3">
    <source>
        <dbReference type="Proteomes" id="UP000289440"/>
    </source>
</evidence>
<feature type="transmembrane region" description="Helical" evidence="1">
    <location>
        <begin position="78"/>
        <end position="99"/>
    </location>
</feature>
<accession>A0A449A5S7</accession>
<gene>
    <name evidence="2" type="ORF">NCTC10166_00590</name>
</gene>
<evidence type="ECO:0000256" key="1">
    <source>
        <dbReference type="SAM" id="Phobius"/>
    </source>
</evidence>